<dbReference type="AlphaFoldDB" id="A0A6A6XNQ0"/>
<organism evidence="10 11">
    <name type="scientific">Melanomma pulvis-pyrius CBS 109.77</name>
    <dbReference type="NCBI Taxonomy" id="1314802"/>
    <lineage>
        <taxon>Eukaryota</taxon>
        <taxon>Fungi</taxon>
        <taxon>Dikarya</taxon>
        <taxon>Ascomycota</taxon>
        <taxon>Pezizomycotina</taxon>
        <taxon>Dothideomycetes</taxon>
        <taxon>Pleosporomycetidae</taxon>
        <taxon>Pleosporales</taxon>
        <taxon>Melanommataceae</taxon>
        <taxon>Melanomma</taxon>
    </lineage>
</organism>
<evidence type="ECO:0000256" key="7">
    <source>
        <dbReference type="SAM" id="MobiDB-lite"/>
    </source>
</evidence>
<evidence type="ECO:0000259" key="9">
    <source>
        <dbReference type="PROSITE" id="PS50850"/>
    </source>
</evidence>
<feature type="compositionally biased region" description="Basic and acidic residues" evidence="7">
    <location>
        <begin position="564"/>
        <end position="574"/>
    </location>
</feature>
<name>A0A6A6XNQ0_9PLEO</name>
<feature type="transmembrane region" description="Helical" evidence="8">
    <location>
        <begin position="268"/>
        <end position="289"/>
    </location>
</feature>
<sequence>MMRTPQHSTTSPQREAMVKPSDLENGVTEAKEKDILDAEPDEAEGSDSTLSDTRSIHSIGNQTNELSPKRLMIAIPALSVALFVSFIDTTSVSTSIPAISSDLDTGTATAWIGSSFLVASTAFQLINGRLSDIFGRKNCLLLCLALLGIGDIGCGCSQSKEMLFIFRSIAGIGGGGINSLAMIIVSDITTLENRGKYQGIFGAIIAMANGTGPFIGGALVDSVTWRWVFWIVPMLALPAAVLIFFFLPLKHDRGNYGEKIRKIDYGGIALNLAAVLLVLIPLSGGGVQYAWNSPLVIAMLTVGVCTAIAFVLYEWKIAPIPIMPVHLVKFPHCPALYIQNFFTGMCFYGNFFYLPIYFQSVLGYSALISGALLLAVIIPTSVTSIFSGQMMTKTGRYLWIVVIGFVFWVLGTGLKCAFDRNTKIWHIVLVLVVEGLGIGMTLQPTLVAILSNSSQSDRAVATGLRNFIRTIGGAFGLIISGAILANTLDKKLSGLPFMTPEILKNLTSSTYSLDSLGLEVSERKDVLDAYMTGIRYIYILYAASAGVNLVLCAGIGNTGLKAKKPIEEKEKGEGADETSSSTPDPVQVHDIRETQEEASKEEDSKR</sequence>
<dbReference type="Proteomes" id="UP000799757">
    <property type="component" value="Unassembled WGS sequence"/>
</dbReference>
<feature type="region of interest" description="Disordered" evidence="7">
    <location>
        <begin position="563"/>
        <end position="606"/>
    </location>
</feature>
<keyword evidence="4 8" id="KW-0812">Transmembrane</keyword>
<reference evidence="10" key="1">
    <citation type="journal article" date="2020" name="Stud. Mycol.">
        <title>101 Dothideomycetes genomes: a test case for predicting lifestyles and emergence of pathogens.</title>
        <authorList>
            <person name="Haridas S."/>
            <person name="Albert R."/>
            <person name="Binder M."/>
            <person name="Bloem J."/>
            <person name="Labutti K."/>
            <person name="Salamov A."/>
            <person name="Andreopoulos B."/>
            <person name="Baker S."/>
            <person name="Barry K."/>
            <person name="Bills G."/>
            <person name="Bluhm B."/>
            <person name="Cannon C."/>
            <person name="Castanera R."/>
            <person name="Culley D."/>
            <person name="Daum C."/>
            <person name="Ezra D."/>
            <person name="Gonzalez J."/>
            <person name="Henrissat B."/>
            <person name="Kuo A."/>
            <person name="Liang C."/>
            <person name="Lipzen A."/>
            <person name="Lutzoni F."/>
            <person name="Magnuson J."/>
            <person name="Mondo S."/>
            <person name="Nolan M."/>
            <person name="Ohm R."/>
            <person name="Pangilinan J."/>
            <person name="Park H.-J."/>
            <person name="Ramirez L."/>
            <person name="Alfaro M."/>
            <person name="Sun H."/>
            <person name="Tritt A."/>
            <person name="Yoshinaga Y."/>
            <person name="Zwiers L.-H."/>
            <person name="Turgeon B."/>
            <person name="Goodwin S."/>
            <person name="Spatafora J."/>
            <person name="Crous P."/>
            <person name="Grigoriev I."/>
        </authorList>
    </citation>
    <scope>NUCLEOTIDE SEQUENCE</scope>
    <source>
        <strain evidence="10">CBS 109.77</strain>
    </source>
</reference>
<dbReference type="FunFam" id="1.20.1720.10:FF:000013">
    <property type="entry name" value="Related to multidrug resistance proteins"/>
    <property type="match status" value="1"/>
</dbReference>
<dbReference type="GO" id="GO:0012505">
    <property type="term" value="C:endomembrane system"/>
    <property type="evidence" value="ECO:0007669"/>
    <property type="project" value="UniProtKB-SubCell"/>
</dbReference>
<evidence type="ECO:0000256" key="5">
    <source>
        <dbReference type="ARBA" id="ARBA00022989"/>
    </source>
</evidence>
<feature type="transmembrane region" description="Helical" evidence="8">
    <location>
        <begin position="364"/>
        <end position="386"/>
    </location>
</feature>
<feature type="transmembrane region" description="Helical" evidence="8">
    <location>
        <begin position="536"/>
        <end position="556"/>
    </location>
</feature>
<dbReference type="PROSITE" id="PS50850">
    <property type="entry name" value="MFS"/>
    <property type="match status" value="1"/>
</dbReference>
<dbReference type="InterPro" id="IPR020846">
    <property type="entry name" value="MFS_dom"/>
</dbReference>
<evidence type="ECO:0000256" key="4">
    <source>
        <dbReference type="ARBA" id="ARBA00022692"/>
    </source>
</evidence>
<evidence type="ECO:0000256" key="6">
    <source>
        <dbReference type="ARBA" id="ARBA00023136"/>
    </source>
</evidence>
<evidence type="ECO:0000256" key="2">
    <source>
        <dbReference type="ARBA" id="ARBA00008335"/>
    </source>
</evidence>
<dbReference type="PRINTS" id="PR01036">
    <property type="entry name" value="TCRTETB"/>
</dbReference>
<feature type="transmembrane region" description="Helical" evidence="8">
    <location>
        <begin position="227"/>
        <end position="247"/>
    </location>
</feature>
<dbReference type="PANTHER" id="PTHR23501:SF78">
    <property type="entry name" value="MAJOR FACILITATOR SUPERFAMILY (MFS) PROFILE DOMAIN-CONTAINING PROTEIN-RELATED"/>
    <property type="match status" value="1"/>
</dbReference>
<feature type="compositionally biased region" description="Polar residues" evidence="7">
    <location>
        <begin position="46"/>
        <end position="56"/>
    </location>
</feature>
<protein>
    <submittedName>
        <fullName evidence="10">MFS general substrate transporter</fullName>
    </submittedName>
</protein>
<feature type="transmembrane region" description="Helical" evidence="8">
    <location>
        <begin position="398"/>
        <end position="418"/>
    </location>
</feature>
<feature type="transmembrane region" description="Helical" evidence="8">
    <location>
        <begin position="424"/>
        <end position="450"/>
    </location>
</feature>
<dbReference type="PANTHER" id="PTHR23501">
    <property type="entry name" value="MAJOR FACILITATOR SUPERFAMILY"/>
    <property type="match status" value="1"/>
</dbReference>
<evidence type="ECO:0000256" key="1">
    <source>
        <dbReference type="ARBA" id="ARBA00004127"/>
    </source>
</evidence>
<dbReference type="GO" id="GO:0046943">
    <property type="term" value="F:carboxylic acid transmembrane transporter activity"/>
    <property type="evidence" value="ECO:0007669"/>
    <property type="project" value="UniProtKB-ARBA"/>
</dbReference>
<dbReference type="Gene3D" id="1.20.1250.20">
    <property type="entry name" value="MFS general substrate transporter like domains"/>
    <property type="match status" value="1"/>
</dbReference>
<keyword evidence="5 8" id="KW-1133">Transmembrane helix</keyword>
<keyword evidence="3" id="KW-0813">Transport</keyword>
<feature type="region of interest" description="Disordered" evidence="7">
    <location>
        <begin position="1"/>
        <end position="56"/>
    </location>
</feature>
<dbReference type="InterPro" id="IPR036259">
    <property type="entry name" value="MFS_trans_sf"/>
</dbReference>
<dbReference type="OrthoDB" id="6770063at2759"/>
<feature type="compositionally biased region" description="Basic and acidic residues" evidence="7">
    <location>
        <begin position="587"/>
        <end position="606"/>
    </location>
</feature>
<dbReference type="Gene3D" id="1.20.1720.10">
    <property type="entry name" value="Multidrug resistance protein D"/>
    <property type="match status" value="1"/>
</dbReference>
<feature type="transmembrane region" description="Helical" evidence="8">
    <location>
        <begin position="71"/>
        <end position="88"/>
    </location>
</feature>
<dbReference type="InterPro" id="IPR011701">
    <property type="entry name" value="MFS"/>
</dbReference>
<dbReference type="EMBL" id="MU001790">
    <property type="protein sequence ID" value="KAF2798151.1"/>
    <property type="molecule type" value="Genomic_DNA"/>
</dbReference>
<evidence type="ECO:0000313" key="10">
    <source>
        <dbReference type="EMBL" id="KAF2798151.1"/>
    </source>
</evidence>
<comment type="similarity">
    <text evidence="2">Belongs to the major facilitator superfamily.</text>
</comment>
<dbReference type="GO" id="GO:0005886">
    <property type="term" value="C:plasma membrane"/>
    <property type="evidence" value="ECO:0007669"/>
    <property type="project" value="TreeGrafter"/>
</dbReference>
<feature type="domain" description="Major facilitator superfamily (MFS) profile" evidence="9">
    <location>
        <begin position="74"/>
        <end position="560"/>
    </location>
</feature>
<dbReference type="CDD" id="cd17502">
    <property type="entry name" value="MFS_Azr1_MDR_like"/>
    <property type="match status" value="1"/>
</dbReference>
<feature type="transmembrane region" description="Helical" evidence="8">
    <location>
        <begin position="139"/>
        <end position="158"/>
    </location>
</feature>
<evidence type="ECO:0000256" key="8">
    <source>
        <dbReference type="SAM" id="Phobius"/>
    </source>
</evidence>
<keyword evidence="11" id="KW-1185">Reference proteome</keyword>
<accession>A0A6A6XNQ0</accession>
<proteinExistence type="inferred from homology"/>
<gene>
    <name evidence="10" type="ORF">K505DRAFT_297090</name>
</gene>
<dbReference type="SUPFAM" id="SSF103473">
    <property type="entry name" value="MFS general substrate transporter"/>
    <property type="match status" value="1"/>
</dbReference>
<feature type="transmembrane region" description="Helical" evidence="8">
    <location>
        <begin position="164"/>
        <end position="185"/>
    </location>
</feature>
<evidence type="ECO:0000256" key="3">
    <source>
        <dbReference type="ARBA" id="ARBA00022448"/>
    </source>
</evidence>
<feature type="transmembrane region" description="Helical" evidence="8">
    <location>
        <begin position="336"/>
        <end position="358"/>
    </location>
</feature>
<feature type="compositionally biased region" description="Polar residues" evidence="7">
    <location>
        <begin position="1"/>
        <end position="13"/>
    </location>
</feature>
<feature type="transmembrane region" description="Helical" evidence="8">
    <location>
        <begin position="108"/>
        <end position="127"/>
    </location>
</feature>
<evidence type="ECO:0000313" key="11">
    <source>
        <dbReference type="Proteomes" id="UP000799757"/>
    </source>
</evidence>
<feature type="transmembrane region" description="Helical" evidence="8">
    <location>
        <begin position="471"/>
        <end position="488"/>
    </location>
</feature>
<feature type="transmembrane region" description="Helical" evidence="8">
    <location>
        <begin position="197"/>
        <end position="215"/>
    </location>
</feature>
<comment type="subcellular location">
    <subcellularLocation>
        <location evidence="1">Endomembrane system</location>
        <topology evidence="1">Multi-pass membrane protein</topology>
    </subcellularLocation>
</comment>
<dbReference type="Pfam" id="PF07690">
    <property type="entry name" value="MFS_1"/>
    <property type="match status" value="1"/>
</dbReference>
<feature type="transmembrane region" description="Helical" evidence="8">
    <location>
        <begin position="295"/>
        <end position="315"/>
    </location>
</feature>
<keyword evidence="6 8" id="KW-0472">Membrane</keyword>